<evidence type="ECO:0000313" key="2">
    <source>
        <dbReference type="Proteomes" id="UP001165082"/>
    </source>
</evidence>
<organism evidence="1 2">
    <name type="scientific">Triparma retinervis</name>
    <dbReference type="NCBI Taxonomy" id="2557542"/>
    <lineage>
        <taxon>Eukaryota</taxon>
        <taxon>Sar</taxon>
        <taxon>Stramenopiles</taxon>
        <taxon>Ochrophyta</taxon>
        <taxon>Bolidophyceae</taxon>
        <taxon>Parmales</taxon>
        <taxon>Triparmaceae</taxon>
        <taxon>Triparma</taxon>
    </lineage>
</organism>
<sequence length="219" mass="24969">MLVNKTLLKSARAVQFTNIRHKGKLPTLEEIARIKDKVLKLDLAYLEPEFNKTFLAIHGQTGSDPFAGLRSSVPHQMAFAEGEGLDTRYVPASSLLLRSTDNTTKTLFKSTLRVYKMFLVVKSIELLASRDLPPPSPHDNYVDWGTPCNAPHIVDLMWHSHVLHTRRYAEETKGIAGQVVHHNPGYWCPKEKREQANFLRKVHEVFNFQLSRYSSDTDS</sequence>
<evidence type="ECO:0000313" key="1">
    <source>
        <dbReference type="EMBL" id="GMH53447.1"/>
    </source>
</evidence>
<feature type="non-terminal residue" evidence="1">
    <location>
        <position position="1"/>
    </location>
</feature>
<dbReference type="OrthoDB" id="2116947at2759"/>
<protein>
    <submittedName>
        <fullName evidence="1">Uncharacterized protein</fullName>
    </submittedName>
</protein>
<keyword evidence="2" id="KW-1185">Reference proteome</keyword>
<reference evidence="1" key="1">
    <citation type="submission" date="2022-07" db="EMBL/GenBank/DDBJ databases">
        <title>Genome analysis of Parmales, a sister group of diatoms, reveals the evolutionary specialization of diatoms from phago-mixotrophs to photoautotrophs.</title>
        <authorList>
            <person name="Ban H."/>
            <person name="Sato S."/>
            <person name="Yoshikawa S."/>
            <person name="Kazumasa Y."/>
            <person name="Nakamura Y."/>
            <person name="Ichinomiya M."/>
            <person name="Saitoh K."/>
            <person name="Sato N."/>
            <person name="Blanc-Mathieu R."/>
            <person name="Endo H."/>
            <person name="Kuwata A."/>
            <person name="Ogata H."/>
        </authorList>
    </citation>
    <scope>NUCLEOTIDE SEQUENCE</scope>
</reference>
<dbReference type="Proteomes" id="UP001165082">
    <property type="component" value="Unassembled WGS sequence"/>
</dbReference>
<gene>
    <name evidence="1" type="ORF">TrRE_jg5820</name>
</gene>
<dbReference type="AlphaFoldDB" id="A0A9W7DSR3"/>
<dbReference type="EMBL" id="BRXZ01003365">
    <property type="protein sequence ID" value="GMH53447.1"/>
    <property type="molecule type" value="Genomic_DNA"/>
</dbReference>
<proteinExistence type="predicted"/>
<name>A0A9W7DSR3_9STRA</name>
<accession>A0A9W7DSR3</accession>
<comment type="caution">
    <text evidence="1">The sequence shown here is derived from an EMBL/GenBank/DDBJ whole genome shotgun (WGS) entry which is preliminary data.</text>
</comment>